<name>A0ABP8LSY9_9BACT</name>
<sequence>MKSFRDFFWFCSGVNRSILMRCPSESEKYAGIGATVFFTGVLASLSAGYALFTVFENIWIAAFFGLVWGMMIFNLDRYIVSSLVKTGKFWSEFKMVLPRLGLAVLLAVVISKPLELKIFEKEINRKLDVRKSEEMIRTREAIRKGLPEFAETEGKIAALKQEIADKTRFRDEKQQEYDFERFGTKTTGTTGIAGIGTNARKKEQQLNDAQRDLTETETRVHGQIAVLENQILELRKKEDQVVVQQKVSIDHYDGFAARIEALGALTAESNAMYLANIFLVLLFIAIEIAPIFVKFISSRGPYDELLEAHEQELKIYKEEKVAKNRQRSEARLLRFADEEKYQTEEKVSRAQRIRRKFAAAEDELLDETIQHWKEEEKDKLGRTSLRW</sequence>
<comment type="caution">
    <text evidence="3">The sequence shown here is derived from an EMBL/GenBank/DDBJ whole genome shotgun (WGS) entry which is preliminary data.</text>
</comment>
<reference evidence="4" key="1">
    <citation type="journal article" date="2019" name="Int. J. Syst. Evol. Microbiol.">
        <title>The Global Catalogue of Microorganisms (GCM) 10K type strain sequencing project: providing services to taxonomists for standard genome sequencing and annotation.</title>
        <authorList>
            <consortium name="The Broad Institute Genomics Platform"/>
            <consortium name="The Broad Institute Genome Sequencing Center for Infectious Disease"/>
            <person name="Wu L."/>
            <person name="Ma J."/>
        </authorList>
    </citation>
    <scope>NUCLEOTIDE SEQUENCE [LARGE SCALE GENOMIC DNA]</scope>
    <source>
        <strain evidence="4">JCM 31920</strain>
    </source>
</reference>
<evidence type="ECO:0000256" key="2">
    <source>
        <dbReference type="SAM" id="Phobius"/>
    </source>
</evidence>
<proteinExistence type="predicted"/>
<keyword evidence="2" id="KW-1133">Transmembrane helix</keyword>
<keyword evidence="4" id="KW-1185">Reference proteome</keyword>
<dbReference type="EMBL" id="BAABEY010000011">
    <property type="protein sequence ID" value="GAA4434790.1"/>
    <property type="molecule type" value="Genomic_DNA"/>
</dbReference>
<dbReference type="InterPro" id="IPR025519">
    <property type="entry name" value="DUF4407"/>
</dbReference>
<gene>
    <name evidence="3" type="ORF">GCM10023091_10220</name>
</gene>
<evidence type="ECO:0000313" key="3">
    <source>
        <dbReference type="EMBL" id="GAA4434790.1"/>
    </source>
</evidence>
<evidence type="ECO:0000313" key="4">
    <source>
        <dbReference type="Proteomes" id="UP001501508"/>
    </source>
</evidence>
<accession>A0ABP8LSY9</accession>
<protein>
    <submittedName>
        <fullName evidence="3">DUF4407 domain-containing protein</fullName>
    </submittedName>
</protein>
<keyword evidence="2" id="KW-0472">Membrane</keyword>
<dbReference type="RefSeq" id="WP_345027000.1">
    <property type="nucleotide sequence ID" value="NZ_BAABEY010000011.1"/>
</dbReference>
<feature type="coiled-coil region" evidence="1">
    <location>
        <begin position="156"/>
        <end position="219"/>
    </location>
</feature>
<feature type="transmembrane region" description="Helical" evidence="2">
    <location>
        <begin position="96"/>
        <end position="114"/>
    </location>
</feature>
<feature type="transmembrane region" description="Helical" evidence="2">
    <location>
        <begin position="29"/>
        <end position="52"/>
    </location>
</feature>
<feature type="transmembrane region" description="Helical" evidence="2">
    <location>
        <begin position="271"/>
        <end position="293"/>
    </location>
</feature>
<dbReference type="Proteomes" id="UP001501508">
    <property type="component" value="Unassembled WGS sequence"/>
</dbReference>
<feature type="transmembrane region" description="Helical" evidence="2">
    <location>
        <begin position="58"/>
        <end position="75"/>
    </location>
</feature>
<dbReference type="Pfam" id="PF14362">
    <property type="entry name" value="DUF4407"/>
    <property type="match status" value="1"/>
</dbReference>
<keyword evidence="1" id="KW-0175">Coiled coil</keyword>
<organism evidence="3 4">
    <name type="scientific">Ravibacter arvi</name>
    <dbReference type="NCBI Taxonomy" id="2051041"/>
    <lineage>
        <taxon>Bacteria</taxon>
        <taxon>Pseudomonadati</taxon>
        <taxon>Bacteroidota</taxon>
        <taxon>Cytophagia</taxon>
        <taxon>Cytophagales</taxon>
        <taxon>Spirosomataceae</taxon>
        <taxon>Ravibacter</taxon>
    </lineage>
</organism>
<keyword evidence="2" id="KW-0812">Transmembrane</keyword>
<evidence type="ECO:0000256" key="1">
    <source>
        <dbReference type="SAM" id="Coils"/>
    </source>
</evidence>